<reference evidence="3" key="1">
    <citation type="journal article" date="2015" name="Genome Announc.">
        <title>High-Quality Draft Genome Sequence of Desulfovibrio carbinoliphilus FW-101-2B, an Organic Acid-Oxidizing Sulfate-Reducing Bacterium Isolated from Uranium(VI)-Contaminated Groundwater.</title>
        <authorList>
            <person name="Ramsay B.D."/>
            <person name="Hwang C."/>
            <person name="Woo H.L."/>
            <person name="Carroll S.L."/>
            <person name="Lucas S."/>
            <person name="Han J."/>
            <person name="Lapidus A.L."/>
            <person name="Cheng J.F."/>
            <person name="Goodwin L.A."/>
            <person name="Pitluck S."/>
            <person name="Peters L."/>
            <person name="Chertkov O."/>
            <person name="Held B."/>
            <person name="Detter J.C."/>
            <person name="Han C.S."/>
            <person name="Tapia R."/>
            <person name="Land M.L."/>
            <person name="Hauser L.J."/>
            <person name="Kyrpides N.C."/>
            <person name="Ivanova N.N."/>
            <person name="Mikhailova N."/>
            <person name="Pagani I."/>
            <person name="Woyke T."/>
            <person name="Arkin A.P."/>
            <person name="Dehal P."/>
            <person name="Chivian D."/>
            <person name="Criddle C.S."/>
            <person name="Wu W."/>
            <person name="Chakraborty R."/>
            <person name="Hazen T.C."/>
            <person name="Fields M.W."/>
        </authorList>
    </citation>
    <scope>NUCLEOTIDE SEQUENCE [LARGE SCALE GENOMIC DNA]</scope>
    <source>
        <strain evidence="3">FW-101-2B</strain>
    </source>
</reference>
<dbReference type="Proteomes" id="UP000004662">
    <property type="component" value="Chromosome"/>
</dbReference>
<gene>
    <name evidence="2" type="ORF">DFW101_2930</name>
</gene>
<dbReference type="RefSeq" id="WP_009182289.1">
    <property type="nucleotide sequence ID" value="NZ_CM001368.1"/>
</dbReference>
<dbReference type="HOGENOM" id="CLU_054177_0_0_7"/>
<name>G7Q5D1_9BACT</name>
<keyword evidence="3" id="KW-1185">Reference proteome</keyword>
<accession>G7Q5D1</accession>
<evidence type="ECO:0000313" key="3">
    <source>
        <dbReference type="Proteomes" id="UP000004662"/>
    </source>
</evidence>
<dbReference type="AlphaFoldDB" id="G7Q5D1"/>
<dbReference type="STRING" id="694327.DFW101_2930"/>
<evidence type="ECO:0008006" key="4">
    <source>
        <dbReference type="Google" id="ProtNLM"/>
    </source>
</evidence>
<evidence type="ECO:0000256" key="1">
    <source>
        <dbReference type="SAM" id="SignalP"/>
    </source>
</evidence>
<keyword evidence="1" id="KW-0732">Signal</keyword>
<proteinExistence type="predicted"/>
<dbReference type="EMBL" id="CM001368">
    <property type="protein sequence ID" value="EHJ48932.1"/>
    <property type="molecule type" value="Genomic_DNA"/>
</dbReference>
<feature type="signal peptide" evidence="1">
    <location>
        <begin position="1"/>
        <end position="26"/>
    </location>
</feature>
<organism evidence="2 3">
    <name type="scientific">Solidesulfovibrio carbinoliphilus subsp. oakridgensis</name>
    <dbReference type="NCBI Taxonomy" id="694327"/>
    <lineage>
        <taxon>Bacteria</taxon>
        <taxon>Pseudomonadati</taxon>
        <taxon>Thermodesulfobacteriota</taxon>
        <taxon>Desulfovibrionia</taxon>
        <taxon>Desulfovibrionales</taxon>
        <taxon>Desulfovibrionaceae</taxon>
        <taxon>Solidesulfovibrio</taxon>
    </lineage>
</organism>
<evidence type="ECO:0000313" key="2">
    <source>
        <dbReference type="EMBL" id="EHJ48932.1"/>
    </source>
</evidence>
<sequence>MAHTRPGFASMLTLLCLLSLPGSAFAAAKAAKAGQTESPPVLSAATLLPASVLAGPNHTVDDKVVNDGYMNIYTLHTPKGDLRVESTALLYTRIRELNAAAAMDQVNKGAEIGKSVALSGVNAVKGAFNLVVHPADTFSSVGKSFSRAQAGMQDQRPKDDQGAVGEMLGYNKATRQYAKTYGVDPYSKNPILQQSLKRLAGAGFFGSITATAAIPGGAALVAFSNSTSSPSSPVDVSTPPEDLFSANRERLKTMGATSDMADLFVENPHFSPIEQTQLVLALDRMTSVSGRPICINQCILTDDDDLGRFRTRMAELYANLSNTTDKIDHFVKVGKYFAAVTAQNGLLVAFPLDYLAWTPTVADIADAFATAAVADKVKTKKLVVSGEVSPLAAKILKAGGWNVVQLREGLR</sequence>
<dbReference type="eggNOG" id="ENOG503004T">
    <property type="taxonomic scope" value="Bacteria"/>
</dbReference>
<dbReference type="OrthoDB" id="179504at2"/>
<feature type="chain" id="PRO_5003503267" description="TraB/GumN family protein" evidence="1">
    <location>
        <begin position="27"/>
        <end position="411"/>
    </location>
</feature>
<protein>
    <recommendedName>
        <fullName evidence="4">TraB/GumN family protein</fullName>
    </recommendedName>
</protein>